<dbReference type="SUPFAM" id="SSF48403">
    <property type="entry name" value="Ankyrin repeat"/>
    <property type="match status" value="1"/>
</dbReference>
<dbReference type="Proteomes" id="UP000265120">
    <property type="component" value="Chromosome Z"/>
</dbReference>
<sequence>MAETTEVHTGASSLLKAVTLSRLRLTRLLLEGGAYINESNEDGETPLMVACKTQQMDSQSVPKHKMVRYLLENGADPNIQDKMGKTALMHACLWQTGSEILSLLLSSGADPTLEDHEGFSALVYAVNSGNKENLKVLLDACKVMGKEVIIITTNNLSTDHHVTKQYINVPPPANIDMGLHYRTVPDVDQHVTGHQLHFEQCPKNPSPLLHHIQTPSLTAEPSELMLNKKIYYEISTAASQGNTPPLSHYHSIDVRDPVFKRGNANKSISEARREGGRRYFGRKMSYDSAASSLYSASHPNLHQEDIPFTCESSRVDEDSSELLPKLIVSSLQNVVHRRNIGINHYSSDSQLPQFGNGSKYGVTPERHKLSSSRSSTLSGSRESLESSGQGFDTARLDQRTLGTQLLNHMIHNRPRYLPPLSPHAPIPNIGVGCSSNHTLSVSSRNLNIEHTGLKPIMSSAPTLPNPNTNRILWRRHSIQSEQINQFVYLEKTSDH</sequence>
<feature type="compositionally biased region" description="Polar residues" evidence="5">
    <location>
        <begin position="345"/>
        <end position="356"/>
    </location>
</feature>
<feature type="repeat" description="ANK" evidence="4">
    <location>
        <begin position="9"/>
        <end position="41"/>
    </location>
</feature>
<dbReference type="InParanoid" id="A0A3P8WHA7"/>
<reference evidence="6 7" key="1">
    <citation type="journal article" date="2014" name="Nat. Genet.">
        <title>Whole-genome sequence of a flatfish provides insights into ZW sex chromosome evolution and adaptation to a benthic lifestyle.</title>
        <authorList>
            <person name="Chen S."/>
            <person name="Zhang G."/>
            <person name="Shao C."/>
            <person name="Huang Q."/>
            <person name="Liu G."/>
            <person name="Zhang P."/>
            <person name="Song W."/>
            <person name="An N."/>
            <person name="Chalopin D."/>
            <person name="Volff J.N."/>
            <person name="Hong Y."/>
            <person name="Li Q."/>
            <person name="Sha Z."/>
            <person name="Zhou H."/>
            <person name="Xie M."/>
            <person name="Yu Q."/>
            <person name="Liu Y."/>
            <person name="Xiang H."/>
            <person name="Wang N."/>
            <person name="Wu K."/>
            <person name="Yang C."/>
            <person name="Zhou Q."/>
            <person name="Liao X."/>
            <person name="Yang L."/>
            <person name="Hu Q."/>
            <person name="Zhang J."/>
            <person name="Meng L."/>
            <person name="Jin L."/>
            <person name="Tian Y."/>
            <person name="Lian J."/>
            <person name="Yang J."/>
            <person name="Miao G."/>
            <person name="Liu S."/>
            <person name="Liang Z."/>
            <person name="Yan F."/>
            <person name="Li Y."/>
            <person name="Sun B."/>
            <person name="Zhang H."/>
            <person name="Zhang J."/>
            <person name="Zhu Y."/>
            <person name="Du M."/>
            <person name="Zhao Y."/>
            <person name="Schartl M."/>
            <person name="Tang Q."/>
            <person name="Wang J."/>
        </authorList>
    </citation>
    <scope>NUCLEOTIDE SEQUENCE</scope>
</reference>
<evidence type="ECO:0000256" key="4">
    <source>
        <dbReference type="PROSITE-ProRule" id="PRU00023"/>
    </source>
</evidence>
<dbReference type="PROSITE" id="PS50088">
    <property type="entry name" value="ANK_REPEAT"/>
    <property type="match status" value="3"/>
</dbReference>
<evidence type="ECO:0000256" key="1">
    <source>
        <dbReference type="ARBA" id="ARBA00010029"/>
    </source>
</evidence>
<dbReference type="PROSITE" id="PS50297">
    <property type="entry name" value="ANK_REP_REGION"/>
    <property type="match status" value="1"/>
</dbReference>
<feature type="repeat" description="ANK" evidence="4">
    <location>
        <begin position="42"/>
        <end position="82"/>
    </location>
</feature>
<organism evidence="6 7">
    <name type="scientific">Cynoglossus semilaevis</name>
    <name type="common">Tongue sole</name>
    <dbReference type="NCBI Taxonomy" id="244447"/>
    <lineage>
        <taxon>Eukaryota</taxon>
        <taxon>Metazoa</taxon>
        <taxon>Chordata</taxon>
        <taxon>Craniata</taxon>
        <taxon>Vertebrata</taxon>
        <taxon>Euteleostomi</taxon>
        <taxon>Actinopterygii</taxon>
        <taxon>Neopterygii</taxon>
        <taxon>Teleostei</taxon>
        <taxon>Neoteleostei</taxon>
        <taxon>Acanthomorphata</taxon>
        <taxon>Carangaria</taxon>
        <taxon>Pleuronectiformes</taxon>
        <taxon>Pleuronectoidei</taxon>
        <taxon>Cynoglossidae</taxon>
        <taxon>Cynoglossinae</taxon>
        <taxon>Cynoglossus</taxon>
    </lineage>
</organism>
<name>A0A3P8WHA7_CYNSE</name>
<feature type="region of interest" description="Disordered" evidence="5">
    <location>
        <begin position="345"/>
        <end position="395"/>
    </location>
</feature>
<dbReference type="KEGG" id="csem:103397590"/>
<dbReference type="RefSeq" id="XP_016898334.1">
    <property type="nucleotide sequence ID" value="XM_017042845.2"/>
</dbReference>
<evidence type="ECO:0000256" key="5">
    <source>
        <dbReference type="SAM" id="MobiDB-lite"/>
    </source>
</evidence>
<dbReference type="CTD" id="565548"/>
<dbReference type="AlphaFoldDB" id="A0A3P8WHA7"/>
<evidence type="ECO:0000256" key="3">
    <source>
        <dbReference type="ARBA" id="ARBA00023043"/>
    </source>
</evidence>
<dbReference type="SMART" id="SM00248">
    <property type="entry name" value="ANK"/>
    <property type="match status" value="4"/>
</dbReference>
<comment type="similarity">
    <text evidence="1">Belongs to the ANKRD34 family.</text>
</comment>
<accession>A0A3P8WHA7</accession>
<keyword evidence="3 4" id="KW-0040">ANK repeat</keyword>
<evidence type="ECO:0000313" key="6">
    <source>
        <dbReference type="Ensembl" id="ENSCSEP00000024911.1"/>
    </source>
</evidence>
<protein>
    <submittedName>
        <fullName evidence="6">Ankyrin repeat domain 34Bb</fullName>
    </submittedName>
</protein>
<dbReference type="InterPro" id="IPR002110">
    <property type="entry name" value="Ankyrin_rpt"/>
</dbReference>
<keyword evidence="7" id="KW-1185">Reference proteome</keyword>
<dbReference type="Pfam" id="PF12796">
    <property type="entry name" value="Ank_2"/>
    <property type="match status" value="1"/>
</dbReference>
<feature type="repeat" description="ANK" evidence="4">
    <location>
        <begin position="83"/>
        <end position="116"/>
    </location>
</feature>
<dbReference type="OrthoDB" id="539213at2759"/>
<evidence type="ECO:0000313" key="7">
    <source>
        <dbReference type="Proteomes" id="UP000265120"/>
    </source>
</evidence>
<dbReference type="STRING" id="244447.ENSCSEP00000024911"/>
<feature type="compositionally biased region" description="Low complexity" evidence="5">
    <location>
        <begin position="371"/>
        <end position="388"/>
    </location>
</feature>
<proteinExistence type="inferred from homology"/>
<dbReference type="InterPro" id="IPR036770">
    <property type="entry name" value="Ankyrin_rpt-contain_sf"/>
</dbReference>
<reference evidence="6" key="2">
    <citation type="submission" date="2025-08" db="UniProtKB">
        <authorList>
            <consortium name="Ensembl"/>
        </authorList>
    </citation>
    <scope>IDENTIFICATION</scope>
</reference>
<dbReference type="GeneID" id="103397590"/>
<dbReference type="Gene3D" id="1.25.40.20">
    <property type="entry name" value="Ankyrin repeat-containing domain"/>
    <property type="match status" value="1"/>
</dbReference>
<dbReference type="OMA" id="IACKTHH"/>
<evidence type="ECO:0000256" key="2">
    <source>
        <dbReference type="ARBA" id="ARBA00022737"/>
    </source>
</evidence>
<dbReference type="Ensembl" id="ENSCSET00000025243.1">
    <property type="protein sequence ID" value="ENSCSEP00000024911.1"/>
    <property type="gene ID" value="ENSCSEG00000015915.1"/>
</dbReference>
<reference evidence="6" key="3">
    <citation type="submission" date="2025-09" db="UniProtKB">
        <authorList>
            <consortium name="Ensembl"/>
        </authorList>
    </citation>
    <scope>IDENTIFICATION</scope>
</reference>
<dbReference type="PANTHER" id="PTHR24156">
    <property type="entry name" value="ANK_REP_REGION DOMAIN-CONTAINING PROTEIN"/>
    <property type="match status" value="1"/>
</dbReference>
<dbReference type="PANTHER" id="PTHR24156:SF1">
    <property type="entry name" value="ANKYRIN REPEAT DOMAIN-CONTAINING PROTEIN 34B"/>
    <property type="match status" value="1"/>
</dbReference>
<dbReference type="GeneTree" id="ENSGT00390000012355"/>
<keyword evidence="2" id="KW-0677">Repeat</keyword>
<dbReference type="InterPro" id="IPR042637">
    <property type="entry name" value="AN34A/B/C"/>
</dbReference>